<dbReference type="PANTHER" id="PTHR43762:SF1">
    <property type="entry name" value="D-ARABINONO-1,4-LACTONE OXIDASE"/>
    <property type="match status" value="1"/>
</dbReference>
<dbReference type="PANTHER" id="PTHR43762">
    <property type="entry name" value="L-GULONOLACTONE OXIDASE"/>
    <property type="match status" value="1"/>
</dbReference>
<dbReference type="UniPathway" id="UPA00132"/>
<dbReference type="InterPro" id="IPR006094">
    <property type="entry name" value="Oxid_FAD_bind_N"/>
</dbReference>
<dbReference type="InterPro" id="IPR016167">
    <property type="entry name" value="FAD-bd_PCMH_sub1"/>
</dbReference>
<name>A0A2T0LVL3_9PSEU</name>
<dbReference type="InterPro" id="IPR016166">
    <property type="entry name" value="FAD-bd_PCMH"/>
</dbReference>
<dbReference type="Gene3D" id="3.30.43.10">
    <property type="entry name" value="Uridine Diphospho-n-acetylenolpyruvylglucosamine Reductase, domain 2"/>
    <property type="match status" value="1"/>
</dbReference>
<evidence type="ECO:0000256" key="2">
    <source>
        <dbReference type="ARBA" id="ARBA00005466"/>
    </source>
</evidence>
<evidence type="ECO:0000256" key="1">
    <source>
        <dbReference type="ARBA" id="ARBA00005147"/>
    </source>
</evidence>
<comment type="similarity">
    <text evidence="2">Belongs to the oxygen-dependent FAD-linked oxidoreductase family.</text>
</comment>
<dbReference type="InterPro" id="IPR006093">
    <property type="entry name" value="Oxy_OxRdtase_FAD_BS"/>
</dbReference>
<dbReference type="EMBL" id="PVNH01000005">
    <property type="protein sequence ID" value="PRX47809.1"/>
    <property type="molecule type" value="Genomic_DNA"/>
</dbReference>
<comment type="caution">
    <text evidence="6">The sequence shown here is derived from an EMBL/GenBank/DDBJ whole genome shotgun (WGS) entry which is preliminary data.</text>
</comment>
<dbReference type="OrthoDB" id="9800184at2"/>
<dbReference type="GO" id="GO:0016020">
    <property type="term" value="C:membrane"/>
    <property type="evidence" value="ECO:0007669"/>
    <property type="project" value="InterPro"/>
</dbReference>
<dbReference type="GO" id="GO:0080049">
    <property type="term" value="F:L-gulono-1,4-lactone dehydrogenase activity"/>
    <property type="evidence" value="ECO:0007669"/>
    <property type="project" value="TreeGrafter"/>
</dbReference>
<reference evidence="6 7" key="1">
    <citation type="submission" date="2018-03" db="EMBL/GenBank/DDBJ databases">
        <title>Genomic Encyclopedia of Type Strains, Phase III (KMG-III): the genomes of soil and plant-associated and newly described type strains.</title>
        <authorList>
            <person name="Whitman W."/>
        </authorList>
    </citation>
    <scope>NUCLEOTIDE SEQUENCE [LARGE SCALE GENOMIC DNA]</scope>
    <source>
        <strain evidence="6 7">CGMCC 4.7125</strain>
    </source>
</reference>
<dbReference type="GO" id="GO:0003885">
    <property type="term" value="F:D-arabinono-1,4-lactone oxidase activity"/>
    <property type="evidence" value="ECO:0007669"/>
    <property type="project" value="InterPro"/>
</dbReference>
<dbReference type="Gene3D" id="1.10.45.10">
    <property type="entry name" value="Vanillyl-alcohol Oxidase, Chain A, domain 4"/>
    <property type="match status" value="1"/>
</dbReference>
<dbReference type="InterPro" id="IPR036318">
    <property type="entry name" value="FAD-bd_PCMH-like_sf"/>
</dbReference>
<dbReference type="NCBIfam" id="TIGR01679">
    <property type="entry name" value="bact_FAD_ox"/>
    <property type="match status" value="1"/>
</dbReference>
<accession>A0A2T0LVL3</accession>
<sequence>MGTWTNWSGTETATPLRVHRPRSTAEIAQVVAGAAVEERTVRALGSGHSFTGIGVAESDAIDLSQWTGIVAADTVTGLVTVRSGTTLRALNAELDVLGLAMTNLGDIDAQTIAGAISTGTHGTGARLGGLATQVAALEIVLADGTVVTCSEELRPELFAAARVGLGALGVLSTVTLRCEPAFVLAAEEGPRPLAEVLDGFDELAAANDHFEFYWFPYGRNALVKRNNRQPAGTTARPLSAVREFVDYTLAENVAFGALCRLGRTVPRLVPTLGRVASGALSERRYSDTSHRVFATRRSVRFVESEFAVPREALPGVLAELRALVPKLECPVAFPVEVRVAAADDVWLSTAYGRDSAYIAVHQYVGMPYRQYFAAFADIAGSVGGRPHWGKLHPLDAAALRERYPRFDDFLRVRAEVDPNSVFRNAYLDRVLGAAGMS</sequence>
<dbReference type="InterPro" id="IPR016169">
    <property type="entry name" value="FAD-bd_PCMH_sub2"/>
</dbReference>
<organism evidence="6 7">
    <name type="scientific">Prauserella shujinwangii</name>
    <dbReference type="NCBI Taxonomy" id="1453103"/>
    <lineage>
        <taxon>Bacteria</taxon>
        <taxon>Bacillati</taxon>
        <taxon>Actinomycetota</taxon>
        <taxon>Actinomycetes</taxon>
        <taxon>Pseudonocardiales</taxon>
        <taxon>Pseudonocardiaceae</taxon>
        <taxon>Prauserella</taxon>
    </lineage>
</organism>
<keyword evidence="4" id="KW-0560">Oxidoreductase</keyword>
<dbReference type="InterPro" id="IPR010031">
    <property type="entry name" value="FAD_lactone_oxidase-like"/>
</dbReference>
<feature type="domain" description="FAD-binding PCMH-type" evidence="5">
    <location>
        <begin position="11"/>
        <end position="181"/>
    </location>
</feature>
<evidence type="ECO:0000313" key="6">
    <source>
        <dbReference type="EMBL" id="PRX47809.1"/>
    </source>
</evidence>
<dbReference type="GO" id="GO:0019853">
    <property type="term" value="P:L-ascorbic acid biosynthetic process"/>
    <property type="evidence" value="ECO:0007669"/>
    <property type="project" value="UniProtKB-UniPathway"/>
</dbReference>
<dbReference type="AlphaFoldDB" id="A0A2T0LVL3"/>
<dbReference type="InterPro" id="IPR007173">
    <property type="entry name" value="ALO_C"/>
</dbReference>
<evidence type="ECO:0000256" key="3">
    <source>
        <dbReference type="ARBA" id="ARBA00022644"/>
    </source>
</evidence>
<dbReference type="InterPro" id="IPR016171">
    <property type="entry name" value="Vanillyl_alc_oxidase_C-sub2"/>
</dbReference>
<dbReference type="Pfam" id="PF04030">
    <property type="entry name" value="ALO"/>
    <property type="match status" value="1"/>
</dbReference>
<comment type="pathway">
    <text evidence="1">Cofactor biosynthesis; L-ascorbate biosynthesis.</text>
</comment>
<dbReference type="Pfam" id="PF01565">
    <property type="entry name" value="FAD_binding_4"/>
    <property type="match status" value="1"/>
</dbReference>
<dbReference type="GO" id="GO:0071949">
    <property type="term" value="F:FAD binding"/>
    <property type="evidence" value="ECO:0007669"/>
    <property type="project" value="InterPro"/>
</dbReference>
<gene>
    <name evidence="6" type="ORF">B0I33_105392</name>
</gene>
<evidence type="ECO:0000256" key="4">
    <source>
        <dbReference type="ARBA" id="ARBA00023002"/>
    </source>
</evidence>
<dbReference type="PROSITE" id="PS00862">
    <property type="entry name" value="OX2_COVAL_FAD"/>
    <property type="match status" value="1"/>
</dbReference>
<dbReference type="Gene3D" id="3.30.70.2520">
    <property type="match status" value="1"/>
</dbReference>
<protein>
    <submittedName>
        <fullName evidence="6">FAD-linked oxidoreductase</fullName>
    </submittedName>
</protein>
<keyword evidence="3" id="KW-0060">Ascorbate biosynthesis</keyword>
<dbReference type="PROSITE" id="PS51387">
    <property type="entry name" value="FAD_PCMH"/>
    <property type="match status" value="1"/>
</dbReference>
<dbReference type="SUPFAM" id="SSF56176">
    <property type="entry name" value="FAD-binding/transporter-associated domain-like"/>
    <property type="match status" value="1"/>
</dbReference>
<keyword evidence="7" id="KW-1185">Reference proteome</keyword>
<dbReference type="PIRSF" id="PIRSF000136">
    <property type="entry name" value="LGO_GLO"/>
    <property type="match status" value="1"/>
</dbReference>
<evidence type="ECO:0000313" key="7">
    <source>
        <dbReference type="Proteomes" id="UP000238362"/>
    </source>
</evidence>
<dbReference type="Gene3D" id="3.30.465.10">
    <property type="match status" value="1"/>
</dbReference>
<dbReference type="RefSeq" id="WP_106179289.1">
    <property type="nucleotide sequence ID" value="NZ_PVNH01000005.1"/>
</dbReference>
<dbReference type="Proteomes" id="UP000238362">
    <property type="component" value="Unassembled WGS sequence"/>
</dbReference>
<proteinExistence type="inferred from homology"/>
<evidence type="ECO:0000259" key="5">
    <source>
        <dbReference type="PROSITE" id="PS51387"/>
    </source>
</evidence>